<evidence type="ECO:0000313" key="3">
    <source>
        <dbReference type="Proteomes" id="UP000252355"/>
    </source>
</evidence>
<accession>A0A367ZAX4</accession>
<feature type="region of interest" description="Disordered" evidence="1">
    <location>
        <begin position="1"/>
        <end position="100"/>
    </location>
</feature>
<comment type="caution">
    <text evidence="2">The sequence shown here is derived from an EMBL/GenBank/DDBJ whole genome shotgun (WGS) entry which is preliminary data.</text>
</comment>
<dbReference type="EMBL" id="QOQW01000040">
    <property type="protein sequence ID" value="RCK75283.1"/>
    <property type="molecule type" value="Genomic_DNA"/>
</dbReference>
<sequence>MSHFSKPFLPSSRFSQEMSRSLRRPAKARDALLERIAPAASCKTRSGGSVCPQKTGGRGGSPAADRSTARPRRRWSDRGSGSDDREEDGGPARRCRGGDL</sequence>
<organism evidence="2 3">
    <name type="scientific">Candidatus Ozemobacter sibiricus</name>
    <dbReference type="NCBI Taxonomy" id="2268124"/>
    <lineage>
        <taxon>Bacteria</taxon>
        <taxon>Candidatus Ozemobacteria</taxon>
        <taxon>Candidatus Ozemobacterales</taxon>
        <taxon>Candidatus Ozemobacteraceae</taxon>
        <taxon>Candidatus Ozemobacter</taxon>
    </lineage>
</organism>
<dbReference type="AlphaFoldDB" id="A0A367ZAX4"/>
<reference evidence="2 3" key="1">
    <citation type="submission" date="2018-05" db="EMBL/GenBank/DDBJ databases">
        <title>A metagenomic window into the 2 km-deep terrestrial subsurface aquifer revealed taxonomically and functionally diverse microbial community comprising novel uncultured bacterial lineages.</title>
        <authorList>
            <person name="Kadnikov V.V."/>
            <person name="Mardanov A.V."/>
            <person name="Beletsky A.V."/>
            <person name="Banks D."/>
            <person name="Pimenov N.V."/>
            <person name="Frank Y.A."/>
            <person name="Karnachuk O.V."/>
            <person name="Ravin N.V."/>
        </authorList>
    </citation>
    <scope>NUCLEOTIDE SEQUENCE [LARGE SCALE GENOMIC DNA]</scope>
    <source>
        <strain evidence="2">BY5</strain>
    </source>
</reference>
<dbReference type="Proteomes" id="UP000252355">
    <property type="component" value="Unassembled WGS sequence"/>
</dbReference>
<gene>
    <name evidence="2" type="ORF">OZSIB_4047</name>
</gene>
<feature type="compositionally biased region" description="Basic and acidic residues" evidence="1">
    <location>
        <begin position="74"/>
        <end position="100"/>
    </location>
</feature>
<protein>
    <submittedName>
        <fullName evidence="2">Uncharacterized protein</fullName>
    </submittedName>
</protein>
<name>A0A367ZAX4_9BACT</name>
<evidence type="ECO:0000256" key="1">
    <source>
        <dbReference type="SAM" id="MobiDB-lite"/>
    </source>
</evidence>
<evidence type="ECO:0000313" key="2">
    <source>
        <dbReference type="EMBL" id="RCK75283.1"/>
    </source>
</evidence>
<proteinExistence type="predicted"/>